<keyword evidence="4" id="KW-1185">Reference proteome</keyword>
<evidence type="ECO:0000313" key="3">
    <source>
        <dbReference type="EMBL" id="KAF2027614.1"/>
    </source>
</evidence>
<feature type="compositionally biased region" description="Basic and acidic residues" evidence="1">
    <location>
        <begin position="240"/>
        <end position="250"/>
    </location>
</feature>
<sequence>MDGPIASAVVLPDDEPLPAASPTNSHHKRRQSSITEETAKRPRLDDEGATIEQRGSAEVKPVRRERGRERRLFGAVLGALSQAPSTTAAQKRRSEIEKRQLAQRKQESEESEQRKAERVARRNIQRWKEQKRFEEASYYKPWETSPDEDDRIDDQIAEARATIKRELEDYEARQEQEADRERHVSREGASGRDAEGSINGKGQIADALSTSNGAINGSQHSPKDQDMDDQPTDDASIDAMRGKSAAEHPPESPSGHQTTADDPSHDNHDDNGEDVIEEAAEDTVIY</sequence>
<dbReference type="Pfam" id="PF04696">
    <property type="entry name" value="Pinin_SDK_memA"/>
    <property type="match status" value="1"/>
</dbReference>
<feature type="compositionally biased region" description="Basic and acidic residues" evidence="1">
    <location>
        <begin position="161"/>
        <end position="195"/>
    </location>
</feature>
<accession>A0A9P4LL39</accession>
<feature type="compositionally biased region" description="Acidic residues" evidence="1">
    <location>
        <begin position="145"/>
        <end position="156"/>
    </location>
</feature>
<proteinExistence type="predicted"/>
<feature type="compositionally biased region" description="Acidic residues" evidence="1">
    <location>
        <begin position="226"/>
        <end position="236"/>
    </location>
</feature>
<dbReference type="OrthoDB" id="330772at2759"/>
<protein>
    <recommendedName>
        <fullName evidence="2">Pinin/SDK/MemA protein domain-containing protein</fullName>
    </recommendedName>
</protein>
<dbReference type="AlphaFoldDB" id="A0A9P4LL39"/>
<feature type="compositionally biased region" description="Basic and acidic residues" evidence="1">
    <location>
        <begin position="37"/>
        <end position="46"/>
    </location>
</feature>
<evidence type="ECO:0000256" key="1">
    <source>
        <dbReference type="SAM" id="MobiDB-lite"/>
    </source>
</evidence>
<dbReference type="Proteomes" id="UP000799777">
    <property type="component" value="Unassembled WGS sequence"/>
</dbReference>
<gene>
    <name evidence="3" type="ORF">EK21DRAFT_102447</name>
</gene>
<comment type="caution">
    <text evidence="3">The sequence shown here is derived from an EMBL/GenBank/DDBJ whole genome shotgun (WGS) entry which is preliminary data.</text>
</comment>
<organism evidence="3 4">
    <name type="scientific">Setomelanomma holmii</name>
    <dbReference type="NCBI Taxonomy" id="210430"/>
    <lineage>
        <taxon>Eukaryota</taxon>
        <taxon>Fungi</taxon>
        <taxon>Dikarya</taxon>
        <taxon>Ascomycota</taxon>
        <taxon>Pezizomycotina</taxon>
        <taxon>Dothideomycetes</taxon>
        <taxon>Pleosporomycetidae</taxon>
        <taxon>Pleosporales</taxon>
        <taxon>Pleosporineae</taxon>
        <taxon>Phaeosphaeriaceae</taxon>
        <taxon>Setomelanomma</taxon>
    </lineage>
</organism>
<dbReference type="EMBL" id="ML978224">
    <property type="protein sequence ID" value="KAF2027614.1"/>
    <property type="molecule type" value="Genomic_DNA"/>
</dbReference>
<feature type="region of interest" description="Disordered" evidence="1">
    <location>
        <begin position="1"/>
        <end position="286"/>
    </location>
</feature>
<feature type="compositionally biased region" description="Basic and acidic residues" evidence="1">
    <location>
        <begin position="55"/>
        <end position="72"/>
    </location>
</feature>
<evidence type="ECO:0000313" key="4">
    <source>
        <dbReference type="Proteomes" id="UP000799777"/>
    </source>
</evidence>
<feature type="compositionally biased region" description="Acidic residues" evidence="1">
    <location>
        <begin position="271"/>
        <end position="286"/>
    </location>
</feature>
<dbReference type="InterPro" id="IPR006786">
    <property type="entry name" value="Pinin_SDK_MemA"/>
</dbReference>
<evidence type="ECO:0000259" key="2">
    <source>
        <dbReference type="Pfam" id="PF04696"/>
    </source>
</evidence>
<feature type="domain" description="Pinin/SDK/MemA protein" evidence="2">
    <location>
        <begin position="64"/>
        <end position="135"/>
    </location>
</feature>
<reference evidence="3" key="1">
    <citation type="journal article" date="2020" name="Stud. Mycol.">
        <title>101 Dothideomycetes genomes: a test case for predicting lifestyles and emergence of pathogens.</title>
        <authorList>
            <person name="Haridas S."/>
            <person name="Albert R."/>
            <person name="Binder M."/>
            <person name="Bloem J."/>
            <person name="Labutti K."/>
            <person name="Salamov A."/>
            <person name="Andreopoulos B."/>
            <person name="Baker S."/>
            <person name="Barry K."/>
            <person name="Bills G."/>
            <person name="Bluhm B."/>
            <person name="Cannon C."/>
            <person name="Castanera R."/>
            <person name="Culley D."/>
            <person name="Daum C."/>
            <person name="Ezra D."/>
            <person name="Gonzalez J."/>
            <person name="Henrissat B."/>
            <person name="Kuo A."/>
            <person name="Liang C."/>
            <person name="Lipzen A."/>
            <person name="Lutzoni F."/>
            <person name="Magnuson J."/>
            <person name="Mondo S."/>
            <person name="Nolan M."/>
            <person name="Ohm R."/>
            <person name="Pangilinan J."/>
            <person name="Park H.-J."/>
            <person name="Ramirez L."/>
            <person name="Alfaro M."/>
            <person name="Sun H."/>
            <person name="Tritt A."/>
            <person name="Yoshinaga Y."/>
            <person name="Zwiers L.-H."/>
            <person name="Turgeon B."/>
            <person name="Goodwin S."/>
            <person name="Spatafora J."/>
            <person name="Crous P."/>
            <person name="Grigoriev I."/>
        </authorList>
    </citation>
    <scope>NUCLEOTIDE SEQUENCE</scope>
    <source>
        <strain evidence="3">CBS 110217</strain>
    </source>
</reference>
<feature type="compositionally biased region" description="Polar residues" evidence="1">
    <location>
        <begin position="208"/>
        <end position="220"/>
    </location>
</feature>
<name>A0A9P4LL39_9PLEO</name>
<feature type="compositionally biased region" description="Basic and acidic residues" evidence="1">
    <location>
        <begin position="92"/>
        <end position="137"/>
    </location>
</feature>